<feature type="non-terminal residue" evidence="2">
    <location>
        <position position="210"/>
    </location>
</feature>
<dbReference type="Proteomes" id="UP000325081">
    <property type="component" value="Unassembled WGS sequence"/>
</dbReference>
<proteinExistence type="predicted"/>
<evidence type="ECO:0000256" key="1">
    <source>
        <dbReference type="SAM" id="MobiDB-lite"/>
    </source>
</evidence>
<keyword evidence="3" id="KW-1185">Reference proteome</keyword>
<evidence type="ECO:0000313" key="3">
    <source>
        <dbReference type="Proteomes" id="UP000325081"/>
    </source>
</evidence>
<comment type="caution">
    <text evidence="2">The sequence shown here is derived from an EMBL/GenBank/DDBJ whole genome shotgun (WGS) entry which is preliminary data.</text>
</comment>
<dbReference type="EMBL" id="BKCP01006072">
    <property type="protein sequence ID" value="GER41372.1"/>
    <property type="molecule type" value="Genomic_DNA"/>
</dbReference>
<feature type="compositionally biased region" description="Polar residues" evidence="1">
    <location>
        <begin position="10"/>
        <end position="56"/>
    </location>
</feature>
<gene>
    <name evidence="2" type="ORF">STAS_18091</name>
</gene>
<name>A0A5A7Q8R8_STRAF</name>
<sequence length="210" mass="23915">MFGDWIRAQDNPSSAASQHNFSGSESPKSQGTNSHKPSTKTSTHPNTSQHPLTTLNQDIPEIQQNTKSLSPYSKNLETTPLLKNPQSSSQEIVPIQMETEEPIPQPQIHKPILPDTTQANITMPKPSEYLPFCSFDPVQSVTPAKKGWKRQVQNKKIETPSITIIKQIIKLNFCVQVEFWDSDKNCWVWGIFVYLSTDLRVRRIQWECVE</sequence>
<feature type="region of interest" description="Disordered" evidence="1">
    <location>
        <begin position="1"/>
        <end position="56"/>
    </location>
</feature>
<reference evidence="3" key="1">
    <citation type="journal article" date="2019" name="Curr. Biol.">
        <title>Genome Sequence of Striga asiatica Provides Insight into the Evolution of Plant Parasitism.</title>
        <authorList>
            <person name="Yoshida S."/>
            <person name="Kim S."/>
            <person name="Wafula E.K."/>
            <person name="Tanskanen J."/>
            <person name="Kim Y.M."/>
            <person name="Honaas L."/>
            <person name="Yang Z."/>
            <person name="Spallek T."/>
            <person name="Conn C.E."/>
            <person name="Ichihashi Y."/>
            <person name="Cheong K."/>
            <person name="Cui S."/>
            <person name="Der J.P."/>
            <person name="Gundlach H."/>
            <person name="Jiao Y."/>
            <person name="Hori C."/>
            <person name="Ishida J.K."/>
            <person name="Kasahara H."/>
            <person name="Kiba T."/>
            <person name="Kim M.S."/>
            <person name="Koo N."/>
            <person name="Laohavisit A."/>
            <person name="Lee Y.H."/>
            <person name="Lumba S."/>
            <person name="McCourt P."/>
            <person name="Mortimer J.C."/>
            <person name="Mutuku J.M."/>
            <person name="Nomura T."/>
            <person name="Sasaki-Sekimoto Y."/>
            <person name="Seto Y."/>
            <person name="Wang Y."/>
            <person name="Wakatake T."/>
            <person name="Sakakibara H."/>
            <person name="Demura T."/>
            <person name="Yamaguchi S."/>
            <person name="Yoneyama K."/>
            <person name="Manabe R.I."/>
            <person name="Nelson D.C."/>
            <person name="Schulman A.H."/>
            <person name="Timko M.P."/>
            <person name="dePamphilis C.W."/>
            <person name="Choi D."/>
            <person name="Shirasu K."/>
        </authorList>
    </citation>
    <scope>NUCLEOTIDE SEQUENCE [LARGE SCALE GENOMIC DNA]</scope>
    <source>
        <strain evidence="3">cv. UVA1</strain>
    </source>
</reference>
<dbReference type="AlphaFoldDB" id="A0A5A7Q8R8"/>
<accession>A0A5A7Q8R8</accession>
<organism evidence="2 3">
    <name type="scientific">Striga asiatica</name>
    <name type="common">Asiatic witchweed</name>
    <name type="synonym">Buchnera asiatica</name>
    <dbReference type="NCBI Taxonomy" id="4170"/>
    <lineage>
        <taxon>Eukaryota</taxon>
        <taxon>Viridiplantae</taxon>
        <taxon>Streptophyta</taxon>
        <taxon>Embryophyta</taxon>
        <taxon>Tracheophyta</taxon>
        <taxon>Spermatophyta</taxon>
        <taxon>Magnoliopsida</taxon>
        <taxon>eudicotyledons</taxon>
        <taxon>Gunneridae</taxon>
        <taxon>Pentapetalae</taxon>
        <taxon>asterids</taxon>
        <taxon>lamiids</taxon>
        <taxon>Lamiales</taxon>
        <taxon>Orobanchaceae</taxon>
        <taxon>Buchnereae</taxon>
        <taxon>Striga</taxon>
    </lineage>
</organism>
<protein>
    <submittedName>
        <fullName evidence="2">Homolog of DNA mismatch repair protein MSH3</fullName>
    </submittedName>
</protein>
<evidence type="ECO:0000313" key="2">
    <source>
        <dbReference type="EMBL" id="GER41372.1"/>
    </source>
</evidence>